<comment type="caution">
    <text evidence="7">The sequence shown here is derived from an EMBL/GenBank/DDBJ whole genome shotgun (WGS) entry which is preliminary data.</text>
</comment>
<organism evidence="7 8">
    <name type="scientific">Marinobacterium aestuariivivens</name>
    <dbReference type="NCBI Taxonomy" id="1698799"/>
    <lineage>
        <taxon>Bacteria</taxon>
        <taxon>Pseudomonadati</taxon>
        <taxon>Pseudomonadota</taxon>
        <taxon>Gammaproteobacteria</taxon>
        <taxon>Oceanospirillales</taxon>
        <taxon>Oceanospirillaceae</taxon>
        <taxon>Marinobacterium</taxon>
    </lineage>
</organism>
<dbReference type="EMBL" id="JBHSWE010000001">
    <property type="protein sequence ID" value="MFC6673292.1"/>
    <property type="molecule type" value="Genomic_DNA"/>
</dbReference>
<evidence type="ECO:0000313" key="7">
    <source>
        <dbReference type="EMBL" id="MFC6673292.1"/>
    </source>
</evidence>
<keyword evidence="5" id="KW-0732">Signal</keyword>
<accession>A0ABW2A7A7</accession>
<name>A0ABW2A7A7_9GAMM</name>
<evidence type="ECO:0000256" key="4">
    <source>
        <dbReference type="PROSITE-ProRule" id="PRU00433"/>
    </source>
</evidence>
<dbReference type="RefSeq" id="WP_379911663.1">
    <property type="nucleotide sequence ID" value="NZ_JBHSWE010000001.1"/>
</dbReference>
<feature type="domain" description="Cytochrome c" evidence="6">
    <location>
        <begin position="26"/>
        <end position="128"/>
    </location>
</feature>
<sequence>MFPKVFCITTLLASLAAAGMAAGDPTEIERGRYLVAIGGCNDCHSPGYETLGEAMPESQRLLGAELGFAGPWGVSYPANLRLSVAGLSESAWMNRARAGGLPPMPWNALRAMSESDLRALYRYLAMLGPAGQTAPAAVAPGRPVETPYLSFEPVMPGGGQTITRH</sequence>
<dbReference type="Gene3D" id="1.10.760.10">
    <property type="entry name" value="Cytochrome c-like domain"/>
    <property type="match status" value="1"/>
</dbReference>
<dbReference type="InterPro" id="IPR009056">
    <property type="entry name" value="Cyt_c-like_dom"/>
</dbReference>
<keyword evidence="2 4" id="KW-0479">Metal-binding</keyword>
<proteinExistence type="predicted"/>
<evidence type="ECO:0000256" key="2">
    <source>
        <dbReference type="ARBA" id="ARBA00022723"/>
    </source>
</evidence>
<protein>
    <recommendedName>
        <fullName evidence="6">Cytochrome c domain-containing protein</fullName>
    </recommendedName>
</protein>
<keyword evidence="1 4" id="KW-0349">Heme</keyword>
<feature type="chain" id="PRO_5045968017" description="Cytochrome c domain-containing protein" evidence="5">
    <location>
        <begin position="22"/>
        <end position="165"/>
    </location>
</feature>
<evidence type="ECO:0000259" key="6">
    <source>
        <dbReference type="PROSITE" id="PS51007"/>
    </source>
</evidence>
<dbReference type="InterPro" id="IPR036909">
    <property type="entry name" value="Cyt_c-like_dom_sf"/>
</dbReference>
<evidence type="ECO:0000256" key="1">
    <source>
        <dbReference type="ARBA" id="ARBA00022617"/>
    </source>
</evidence>
<feature type="signal peptide" evidence="5">
    <location>
        <begin position="1"/>
        <end position="21"/>
    </location>
</feature>
<keyword evidence="3 4" id="KW-0408">Iron</keyword>
<evidence type="ECO:0000256" key="5">
    <source>
        <dbReference type="SAM" id="SignalP"/>
    </source>
</evidence>
<gene>
    <name evidence="7" type="ORF">ACFQDL_26790</name>
</gene>
<dbReference type="Proteomes" id="UP001596422">
    <property type="component" value="Unassembled WGS sequence"/>
</dbReference>
<evidence type="ECO:0000256" key="3">
    <source>
        <dbReference type="ARBA" id="ARBA00023004"/>
    </source>
</evidence>
<dbReference type="SUPFAM" id="SSF46626">
    <property type="entry name" value="Cytochrome c"/>
    <property type="match status" value="1"/>
</dbReference>
<keyword evidence="8" id="KW-1185">Reference proteome</keyword>
<reference evidence="8" key="1">
    <citation type="journal article" date="2019" name="Int. J. Syst. Evol. Microbiol.">
        <title>The Global Catalogue of Microorganisms (GCM) 10K type strain sequencing project: providing services to taxonomists for standard genome sequencing and annotation.</title>
        <authorList>
            <consortium name="The Broad Institute Genomics Platform"/>
            <consortium name="The Broad Institute Genome Sequencing Center for Infectious Disease"/>
            <person name="Wu L."/>
            <person name="Ma J."/>
        </authorList>
    </citation>
    <scope>NUCLEOTIDE SEQUENCE [LARGE SCALE GENOMIC DNA]</scope>
    <source>
        <strain evidence="8">NBRC 111756</strain>
    </source>
</reference>
<evidence type="ECO:0000313" key="8">
    <source>
        <dbReference type="Proteomes" id="UP001596422"/>
    </source>
</evidence>
<dbReference type="PROSITE" id="PS51007">
    <property type="entry name" value="CYTC"/>
    <property type="match status" value="1"/>
</dbReference>